<dbReference type="EMBL" id="FQUW01000017">
    <property type="protein sequence ID" value="SHF18287.1"/>
    <property type="molecule type" value="Genomic_DNA"/>
</dbReference>
<proteinExistence type="predicted"/>
<dbReference type="Proteomes" id="UP000184196">
    <property type="component" value="Unassembled WGS sequence"/>
</dbReference>
<evidence type="ECO:0000313" key="1">
    <source>
        <dbReference type="EMBL" id="SHF18287.1"/>
    </source>
</evidence>
<evidence type="ECO:0000313" key="2">
    <source>
        <dbReference type="Proteomes" id="UP000184196"/>
    </source>
</evidence>
<gene>
    <name evidence="1" type="ORF">SAMN02745218_01626</name>
</gene>
<accession>A0A1M4ZKE4</accession>
<keyword evidence="2" id="KW-1185">Reference proteome</keyword>
<organism evidence="1 2">
    <name type="scientific">Desulfofundulus australicus DSM 11792</name>
    <dbReference type="NCBI Taxonomy" id="1121425"/>
    <lineage>
        <taxon>Bacteria</taxon>
        <taxon>Bacillati</taxon>
        <taxon>Bacillota</taxon>
        <taxon>Clostridia</taxon>
        <taxon>Eubacteriales</taxon>
        <taxon>Peptococcaceae</taxon>
        <taxon>Desulfofundulus</taxon>
    </lineage>
</organism>
<reference evidence="2" key="1">
    <citation type="submission" date="2016-11" db="EMBL/GenBank/DDBJ databases">
        <authorList>
            <person name="Varghese N."/>
            <person name="Submissions S."/>
        </authorList>
    </citation>
    <scope>NUCLEOTIDE SEQUENCE [LARGE SCALE GENOMIC DNA]</scope>
    <source>
        <strain evidence="2">DSM 11792</strain>
    </source>
</reference>
<name>A0A1M4ZKE4_9FIRM</name>
<dbReference type="RefSeq" id="WP_242655899.1">
    <property type="nucleotide sequence ID" value="NZ_FQUW01000017.1"/>
</dbReference>
<dbReference type="AlphaFoldDB" id="A0A1M4ZKE4"/>
<sequence>MSVFQYAATIIDDYKNYVCSFFNIADERIRERVEEELFEKDLLWPEALIQLNPGYETAATVKELCTQGRLHPLCGEIFCHDDGRSLTLYHHQQAAIECALRKKTNFSTRPGGGWNGWPAMIPLQAFLTAGLLWSGACI</sequence>
<protein>
    <submittedName>
        <fullName evidence="1">Uncharacterized protein</fullName>
    </submittedName>
</protein>